<keyword evidence="1" id="KW-0175">Coiled coil</keyword>
<feature type="coiled-coil region" evidence="1">
    <location>
        <begin position="111"/>
        <end position="149"/>
    </location>
</feature>
<reference evidence="3" key="1">
    <citation type="submission" date="2022-11" db="EMBL/GenBank/DDBJ databases">
        <authorList>
            <person name="Kikuchi T."/>
        </authorList>
    </citation>
    <scope>NUCLEOTIDE SEQUENCE</scope>
    <source>
        <strain evidence="3">PS1010</strain>
    </source>
</reference>
<feature type="region of interest" description="Disordered" evidence="2">
    <location>
        <begin position="55"/>
        <end position="82"/>
    </location>
</feature>
<accession>A0A9P1IGS4</accession>
<protein>
    <submittedName>
        <fullName evidence="3">Uncharacterized protein</fullName>
    </submittedName>
</protein>
<feature type="region of interest" description="Disordered" evidence="2">
    <location>
        <begin position="1"/>
        <end position="31"/>
    </location>
</feature>
<feature type="compositionally biased region" description="Low complexity" evidence="2">
    <location>
        <begin position="58"/>
        <end position="72"/>
    </location>
</feature>
<name>A0A9P1IGS4_9PELO</name>
<feature type="compositionally biased region" description="Basic and acidic residues" evidence="2">
    <location>
        <begin position="423"/>
        <end position="432"/>
    </location>
</feature>
<proteinExistence type="predicted"/>
<comment type="caution">
    <text evidence="3">The sequence shown here is derived from an EMBL/GenBank/DDBJ whole genome shotgun (WGS) entry which is preliminary data.</text>
</comment>
<evidence type="ECO:0000313" key="4">
    <source>
        <dbReference type="Proteomes" id="UP001152747"/>
    </source>
</evidence>
<evidence type="ECO:0000313" key="3">
    <source>
        <dbReference type="EMBL" id="CAI5444826.1"/>
    </source>
</evidence>
<organism evidence="3 4">
    <name type="scientific">Caenorhabditis angaria</name>
    <dbReference type="NCBI Taxonomy" id="860376"/>
    <lineage>
        <taxon>Eukaryota</taxon>
        <taxon>Metazoa</taxon>
        <taxon>Ecdysozoa</taxon>
        <taxon>Nematoda</taxon>
        <taxon>Chromadorea</taxon>
        <taxon>Rhabditida</taxon>
        <taxon>Rhabditina</taxon>
        <taxon>Rhabditomorpha</taxon>
        <taxon>Rhabditoidea</taxon>
        <taxon>Rhabditidae</taxon>
        <taxon>Peloderinae</taxon>
        <taxon>Caenorhabditis</taxon>
    </lineage>
</organism>
<dbReference type="EMBL" id="CANHGI010000003">
    <property type="protein sequence ID" value="CAI5444826.1"/>
    <property type="molecule type" value="Genomic_DNA"/>
</dbReference>
<feature type="region of interest" description="Disordered" evidence="2">
    <location>
        <begin position="386"/>
        <end position="432"/>
    </location>
</feature>
<evidence type="ECO:0000256" key="2">
    <source>
        <dbReference type="SAM" id="MobiDB-lite"/>
    </source>
</evidence>
<feature type="compositionally biased region" description="Low complexity" evidence="2">
    <location>
        <begin position="397"/>
        <end position="419"/>
    </location>
</feature>
<feature type="compositionally biased region" description="Polar residues" evidence="2">
    <location>
        <begin position="17"/>
        <end position="31"/>
    </location>
</feature>
<dbReference type="Proteomes" id="UP001152747">
    <property type="component" value="Unassembled WGS sequence"/>
</dbReference>
<evidence type="ECO:0000256" key="1">
    <source>
        <dbReference type="SAM" id="Coils"/>
    </source>
</evidence>
<feature type="compositionally biased region" description="Low complexity" evidence="2">
    <location>
        <begin position="318"/>
        <end position="330"/>
    </location>
</feature>
<sequence>MMTDLQYGPQLRLGKSSEFSNTESDLRSQLATPDYSDTTISLGSSWRAVEQKTSANDLTLESSESSGSSTLTADTLPRMTNRTELQRIVSEQHDELRMTMEKTSEIFENSLKNLSNMMSQINSNGETLRQELFEELDELEDVNDEYLEDFDRKIEHFSDICQDTLDLLEYKAKLDNVVAKSDHLLANLTKTQVLLDSNTKRVKNAKNLIDFAIADLPDLTVFEHEDHRIYQVLTNLQKWVREMPMNLEEKEKIEETIRKTDDLPANGAYKCEMIFGEFSKIMDGWAARSGKSTSFNLSSLSELSQTDSEEPKNRIDLSSWSANSSLSDTSGKTSIQSLMTDVSQVSSNIQTAFSEGGIVSPKPPRDPENILDNERHITVFTNPQTLQSATDRSPMISPFAPASSSESESETQESTSSFSKIRVSAEKAELSH</sequence>
<dbReference type="AlphaFoldDB" id="A0A9P1IGS4"/>
<gene>
    <name evidence="3" type="ORF">CAMP_LOCUS7463</name>
</gene>
<keyword evidence="4" id="KW-1185">Reference proteome</keyword>
<feature type="region of interest" description="Disordered" evidence="2">
    <location>
        <begin position="300"/>
        <end position="332"/>
    </location>
</feature>